<dbReference type="SUPFAM" id="SSF56672">
    <property type="entry name" value="DNA/RNA polymerases"/>
    <property type="match status" value="1"/>
</dbReference>
<accession>A0A438CW11</accession>
<dbReference type="InterPro" id="IPR036691">
    <property type="entry name" value="Endo/exonu/phosph_ase_sf"/>
</dbReference>
<dbReference type="SUPFAM" id="SSF56219">
    <property type="entry name" value="DNase I-like"/>
    <property type="match status" value="1"/>
</dbReference>
<name>A0A438CW11_VITVI</name>
<proteinExistence type="predicted"/>
<dbReference type="Pfam" id="PF00078">
    <property type="entry name" value="RVT_1"/>
    <property type="match status" value="1"/>
</dbReference>
<gene>
    <name evidence="2" type="primary">YTX2_821</name>
    <name evidence="2" type="ORF">CK203_106997</name>
</gene>
<organism evidence="2 3">
    <name type="scientific">Vitis vinifera</name>
    <name type="common">Grape</name>
    <dbReference type="NCBI Taxonomy" id="29760"/>
    <lineage>
        <taxon>Eukaryota</taxon>
        <taxon>Viridiplantae</taxon>
        <taxon>Streptophyta</taxon>
        <taxon>Embryophyta</taxon>
        <taxon>Tracheophyta</taxon>
        <taxon>Spermatophyta</taxon>
        <taxon>Magnoliopsida</taxon>
        <taxon>eudicotyledons</taxon>
        <taxon>Gunneridae</taxon>
        <taxon>Pentapetalae</taxon>
        <taxon>rosids</taxon>
        <taxon>Vitales</taxon>
        <taxon>Vitaceae</taxon>
        <taxon>Viteae</taxon>
        <taxon>Vitis</taxon>
    </lineage>
</organism>
<dbReference type="Pfam" id="PF00634">
    <property type="entry name" value="BRCA2"/>
    <property type="match status" value="1"/>
</dbReference>
<feature type="domain" description="Reverse transcriptase" evidence="1">
    <location>
        <begin position="321"/>
        <end position="460"/>
    </location>
</feature>
<reference evidence="2 3" key="1">
    <citation type="journal article" date="2018" name="PLoS Genet.">
        <title>Population sequencing reveals clonal diversity and ancestral inbreeding in the grapevine cultivar Chardonnay.</title>
        <authorList>
            <person name="Roach M.J."/>
            <person name="Johnson D.L."/>
            <person name="Bohlmann J."/>
            <person name="van Vuuren H.J."/>
            <person name="Jones S.J."/>
            <person name="Pretorius I.S."/>
            <person name="Schmidt S.A."/>
            <person name="Borneman A.R."/>
        </authorList>
    </citation>
    <scope>NUCLEOTIDE SEQUENCE [LARGE SCALE GENOMIC DNA]</scope>
    <source>
        <strain evidence="3">cv. Chardonnay</strain>
        <tissue evidence="2">Leaf</tissue>
    </source>
</reference>
<dbReference type="InterPro" id="IPR052343">
    <property type="entry name" value="Retrotransposon-Effector_Assoc"/>
</dbReference>
<protein>
    <submittedName>
        <fullName evidence="2">Transposon TX1 uncharacterized 149 kDa protein</fullName>
    </submittedName>
</protein>
<dbReference type="PANTHER" id="PTHR46890">
    <property type="entry name" value="NON-LTR RETROLELEMENT REVERSE TRANSCRIPTASE-LIKE PROTEIN-RELATED"/>
    <property type="match status" value="1"/>
</dbReference>
<dbReference type="InterPro" id="IPR043502">
    <property type="entry name" value="DNA/RNA_pol_sf"/>
</dbReference>
<sequence>MEREALWDELGAIRGLWEDPWCIGGDFNITLFPRERSSQRRMNSAMRKFAEIVDDLGLMDLPLQGGEFTWNGGQNNQAVPSGLRSFPNYARGGGIRRGPTPFRFENMWLKVEGFKDLVRSWWQGIERSFGKLETNKSLALQQVEFWDREESGRILTVEETELKKEAKDNYRKWVIMEETHWRQLSREIWLKEGDRNTGFFHRMASAHRRNNHLERIKINGEWLLEEQEIREGIASTFQSLLSEDMGWKADIGGLRLDQISQQEAETLERPFTEEEIYVALMEMNGDKAPGPDGFTMAFWQSCWEFIKEEFWKCSKTSMTTLLAKVLANRLKKVVGKVVSTSQNAFVKGRQILDASLIANEVIDTWQKQKEKGIICKLDIEKAYDSINWKFLVKVLQKMGFGSKWVGWMWSCLSSAKFSVLVNGVPAGFFPSTKGLRQGDPLSPYLFIMGMEVLDVLIRRAVEGGGFRLKINLAKSEIIPVGEVVEVEELAVELGCRVGTLPSQYLGLPLGAPNRAPYIWDGVEERVRRRLALWKRQYISKGGRVTLIKSTLASMPIYQMSIFRMPKVVVRRIEKVQRDFLWGGETWREKCIWLNGRWFVQTKRKVKYGQEGLDWRPKKGNGAVGVGVWKEIWKESDWCWDNITFRVGKGNLIAFGQMCGAQNLHWLNVSLISLIELVGEFLHILRGFKPSLEEDSVIWRKGRSGQDHDRDNGCGFSNSLFQTGSGKMVNISSAGLVRAKTLLGLEENSNHHSCQEHITKQSVMDGLDGGQNSSCLEMQEDLNSIKSEDAKPVPRPLVLALLGEQNQ</sequence>
<dbReference type="Proteomes" id="UP000288805">
    <property type="component" value="Unassembled WGS sequence"/>
</dbReference>
<dbReference type="Gene3D" id="3.60.10.10">
    <property type="entry name" value="Endonuclease/exonuclease/phosphatase"/>
    <property type="match status" value="1"/>
</dbReference>
<dbReference type="CDD" id="cd01650">
    <property type="entry name" value="RT_nLTR_like"/>
    <property type="match status" value="1"/>
</dbReference>
<comment type="caution">
    <text evidence="2">The sequence shown here is derived from an EMBL/GenBank/DDBJ whole genome shotgun (WGS) entry which is preliminary data.</text>
</comment>
<evidence type="ECO:0000259" key="1">
    <source>
        <dbReference type="Pfam" id="PF00078"/>
    </source>
</evidence>
<evidence type="ECO:0000313" key="2">
    <source>
        <dbReference type="EMBL" id="RVW27389.1"/>
    </source>
</evidence>
<evidence type="ECO:0000313" key="3">
    <source>
        <dbReference type="Proteomes" id="UP000288805"/>
    </source>
</evidence>
<dbReference type="InterPro" id="IPR002093">
    <property type="entry name" value="BRCA2_repeat"/>
</dbReference>
<dbReference type="EMBL" id="QGNW01001953">
    <property type="protein sequence ID" value="RVW27389.1"/>
    <property type="molecule type" value="Genomic_DNA"/>
</dbReference>
<dbReference type="AlphaFoldDB" id="A0A438CW11"/>
<dbReference type="PANTHER" id="PTHR46890:SF50">
    <property type="entry name" value="RNA-DIRECTED DNA POLYMERASE, EUKARYOTA, REVERSE TRANSCRIPTASE ZINC-BINDING DOMAIN PROTEIN-RELATED"/>
    <property type="match status" value="1"/>
</dbReference>
<dbReference type="InterPro" id="IPR000477">
    <property type="entry name" value="RT_dom"/>
</dbReference>